<evidence type="ECO:0000313" key="5">
    <source>
        <dbReference type="EMBL" id="KAF6020435.1"/>
    </source>
</evidence>
<dbReference type="AlphaFoldDB" id="A0A7J7J2V5"/>
<comment type="caution">
    <text evidence="5">The sequence shown here is derived from an EMBL/GenBank/DDBJ whole genome shotgun (WGS) entry which is preliminary data.</text>
</comment>
<dbReference type="Pfam" id="PF21528">
    <property type="entry name" value="CC2D1A-B_DM14"/>
    <property type="match status" value="4"/>
</dbReference>
<feature type="chain" id="PRO_5029565386" description="C2 domain-containing protein" evidence="3">
    <location>
        <begin position="18"/>
        <end position="991"/>
    </location>
</feature>
<evidence type="ECO:0000313" key="6">
    <source>
        <dbReference type="Proteomes" id="UP000593567"/>
    </source>
</evidence>
<sequence length="991" mass="109695">MIMIIVVISFVIQLAMAKKNSAPQKRKGDRFMQQMGLLSGDMDYDDDNDDIDLEAELKRLENNEQKSSKKGAKAAALSLMDIDQLTSNIDNLDGDSDAESSGSIAEADLMNELEEITAADSSSEDNEAQNSSPVNLVETIQSRLQMYQLALNSIESGPKKRRYDRAVKTLEGQLKYVKAGKDVNVEEIPPVINAAPHAAPSRDTIPQQPSTVSPQTQSHSIASPQTKPSGVALPQAQPASGASPQHEISVNTSLKTSSSVVSTSDASDPRLQMLHQRRAEYQQALLKAKSEGNTGLARKYLSVRKNFDQVITAIQTGQEVDLSSIPPSPKSTESEVEVKPSPSSKDQDNFLSDVAAPTEEEVKSLFNVPDETPADTMSSLEQRLKKYQQSEQEAKDSNNGGKARRMGRIVKQYMDAIKACKAGKPFDYSELPTPPGFAEIPLPGASVPKAIPDPVQQSAPPAPAAVQNLQKSSPAQPTKQAVSAKKPATPTTSLSAAKSVPKRQASLSIQGKQLVMLQERQREYKKAALDAKTHDDRELALKYLRVSKGMDAMINAASNGLPVDISQMPPEPATSHSVGSVVVESSEVNNLTPEERVTEFEKIISQLKEQMKKSAEIAIRFKTLGDIKNAFVFENLQQSAKKDIDAVQNAFRSNDPPPKYHYEAKKYSIIRVNTELGDGDLLVNIVKGLNFPLPSEFSSAKDLDTLVHYEFPWPQEDTQKGRTEVCKHSDNPTYDHVTKLRIDRRSKAMLRMFKSRKLKLELFYRRGFLKSDRHFATVLIKLDQLERLCTVHESFDLLDTNGRKEIGGNLEVVLKMREPLSQKQVEVIEEKWLTIDQFVRLSRPVVMNKEAASSLVKGSSRGSVSESVPSASSLPLQSLEVLKFEKAELDSKIRLYANNKQLSTADLNKLKKKSVELASKMDIITGLMRSNQLSARDYINILSQLNKDYTETIQTAANTGDRRRQQLFTKKKDLVAREIRVWQAKLKGGRG</sequence>
<comment type="similarity">
    <text evidence="1">Belongs to the CC2D1 family.</text>
</comment>
<dbReference type="GO" id="GO:0001227">
    <property type="term" value="F:DNA-binding transcription repressor activity, RNA polymerase II-specific"/>
    <property type="evidence" value="ECO:0007669"/>
    <property type="project" value="InterPro"/>
</dbReference>
<feature type="domain" description="C2" evidence="4">
    <location>
        <begin position="652"/>
        <end position="795"/>
    </location>
</feature>
<feature type="compositionally biased region" description="Low complexity" evidence="2">
    <location>
        <begin position="249"/>
        <end position="266"/>
    </location>
</feature>
<dbReference type="Proteomes" id="UP000593567">
    <property type="component" value="Unassembled WGS sequence"/>
</dbReference>
<evidence type="ECO:0000256" key="1">
    <source>
        <dbReference type="ARBA" id="ARBA00010672"/>
    </source>
</evidence>
<proteinExistence type="inferred from homology"/>
<dbReference type="InterPro" id="IPR006608">
    <property type="entry name" value="CC2D1A/B_DM14"/>
</dbReference>
<dbReference type="SMART" id="SM00685">
    <property type="entry name" value="DM14"/>
    <property type="match status" value="4"/>
</dbReference>
<accession>A0A7J7J2V5</accession>
<feature type="region of interest" description="Disordered" evidence="2">
    <location>
        <begin position="444"/>
        <end position="505"/>
    </location>
</feature>
<feature type="compositionally biased region" description="Low complexity" evidence="2">
    <location>
        <begin position="454"/>
        <end position="467"/>
    </location>
</feature>
<protein>
    <recommendedName>
        <fullName evidence="4">C2 domain-containing protein</fullName>
    </recommendedName>
</protein>
<name>A0A7J7J2V5_BUGNE</name>
<dbReference type="Gene3D" id="2.60.40.150">
    <property type="entry name" value="C2 domain"/>
    <property type="match status" value="1"/>
</dbReference>
<dbReference type="PANTHER" id="PTHR13076">
    <property type="entry name" value="COILED-COIL AND C2 DOMAIN-CONTAINING PROTEIN 1-LIKE"/>
    <property type="match status" value="1"/>
</dbReference>
<feature type="region of interest" description="Disordered" evidence="2">
    <location>
        <begin position="320"/>
        <end position="350"/>
    </location>
</feature>
<feature type="compositionally biased region" description="Polar residues" evidence="2">
    <location>
        <begin position="468"/>
        <end position="481"/>
    </location>
</feature>
<dbReference type="SUPFAM" id="SSF49562">
    <property type="entry name" value="C2 domain (Calcium/lipid-binding domain, CaLB)"/>
    <property type="match status" value="1"/>
</dbReference>
<dbReference type="PROSITE" id="PS50004">
    <property type="entry name" value="C2"/>
    <property type="match status" value="1"/>
</dbReference>
<gene>
    <name evidence="5" type="ORF">EB796_021238</name>
</gene>
<feature type="compositionally biased region" description="Low complexity" evidence="2">
    <location>
        <begin position="204"/>
        <end position="218"/>
    </location>
</feature>
<feature type="region of interest" description="Disordered" evidence="2">
    <location>
        <begin position="384"/>
        <end position="406"/>
    </location>
</feature>
<dbReference type="InterPro" id="IPR000008">
    <property type="entry name" value="C2_dom"/>
</dbReference>
<evidence type="ECO:0000259" key="4">
    <source>
        <dbReference type="PROSITE" id="PS50004"/>
    </source>
</evidence>
<dbReference type="EMBL" id="VXIV02003173">
    <property type="protein sequence ID" value="KAF6020435.1"/>
    <property type="molecule type" value="Genomic_DNA"/>
</dbReference>
<feature type="compositionally biased region" description="Polar residues" evidence="2">
    <location>
        <begin position="219"/>
        <end position="228"/>
    </location>
</feature>
<feature type="signal peptide" evidence="3">
    <location>
        <begin position="1"/>
        <end position="17"/>
    </location>
</feature>
<feature type="compositionally biased region" description="Polar residues" evidence="2">
    <location>
        <begin position="237"/>
        <end position="248"/>
    </location>
</feature>
<organism evidence="5 6">
    <name type="scientific">Bugula neritina</name>
    <name type="common">Brown bryozoan</name>
    <name type="synonym">Sertularia neritina</name>
    <dbReference type="NCBI Taxonomy" id="10212"/>
    <lineage>
        <taxon>Eukaryota</taxon>
        <taxon>Metazoa</taxon>
        <taxon>Spiralia</taxon>
        <taxon>Lophotrochozoa</taxon>
        <taxon>Bryozoa</taxon>
        <taxon>Gymnolaemata</taxon>
        <taxon>Cheilostomatida</taxon>
        <taxon>Flustrina</taxon>
        <taxon>Buguloidea</taxon>
        <taxon>Bugulidae</taxon>
        <taxon>Bugula</taxon>
    </lineage>
</organism>
<feature type="region of interest" description="Disordered" evidence="2">
    <location>
        <begin position="196"/>
        <end position="270"/>
    </location>
</feature>
<dbReference type="InterPro" id="IPR039725">
    <property type="entry name" value="CC2D1A/B"/>
</dbReference>
<dbReference type="PANTHER" id="PTHR13076:SF9">
    <property type="entry name" value="COILED-COIL AND C2 DOMAIN-CONTAINING PROTEIN 1-LIKE"/>
    <property type="match status" value="1"/>
</dbReference>
<reference evidence="5" key="1">
    <citation type="submission" date="2020-06" db="EMBL/GenBank/DDBJ databases">
        <title>Draft genome of Bugula neritina, a colonial animal packing powerful symbionts and potential medicines.</title>
        <authorList>
            <person name="Rayko M."/>
        </authorList>
    </citation>
    <scope>NUCLEOTIDE SEQUENCE [LARGE SCALE GENOMIC DNA]</scope>
    <source>
        <strain evidence="5">Kwan_BN1</strain>
    </source>
</reference>
<keyword evidence="6" id="KW-1185">Reference proteome</keyword>
<keyword evidence="3" id="KW-0732">Signal</keyword>
<evidence type="ECO:0000256" key="2">
    <source>
        <dbReference type="SAM" id="MobiDB-lite"/>
    </source>
</evidence>
<dbReference type="InterPro" id="IPR035892">
    <property type="entry name" value="C2_domain_sf"/>
</dbReference>
<dbReference type="OrthoDB" id="19996at2759"/>
<evidence type="ECO:0000256" key="3">
    <source>
        <dbReference type="SAM" id="SignalP"/>
    </source>
</evidence>